<dbReference type="KEGG" id="adu:107484531"/>
<keyword evidence="8 9" id="KW-0539">Nucleus</keyword>
<gene>
    <name evidence="11 12" type="primary">LOC107484531</name>
    <name evidence="13 14" type="synonym">LOC107486039</name>
</gene>
<dbReference type="RefSeq" id="XP_015962066.1">
    <property type="nucleotide sequence ID" value="XM_016106580.3"/>
</dbReference>
<keyword evidence="10" id="KW-1185">Reference proteome</keyword>
<dbReference type="OrthoDB" id="17644at2759"/>
<evidence type="ECO:0000313" key="11">
    <source>
        <dbReference type="RefSeq" id="XP_015960574.1"/>
    </source>
</evidence>
<comment type="function">
    <text evidence="9">Functions as a component of the nuclear pore complex (NPC).</text>
</comment>
<evidence type="ECO:0000256" key="7">
    <source>
        <dbReference type="ARBA" id="ARBA00023132"/>
    </source>
</evidence>
<evidence type="ECO:0000256" key="4">
    <source>
        <dbReference type="ARBA" id="ARBA00022816"/>
    </source>
</evidence>
<evidence type="ECO:0000256" key="9">
    <source>
        <dbReference type="RuleBase" id="RU365073"/>
    </source>
</evidence>
<dbReference type="RefSeq" id="XP_015960575.1">
    <property type="nucleotide sequence ID" value="XM_016105089.2"/>
</dbReference>
<dbReference type="GO" id="GO:0045893">
    <property type="term" value="P:positive regulation of DNA-templated transcription"/>
    <property type="evidence" value="ECO:0007669"/>
    <property type="project" value="TreeGrafter"/>
</dbReference>
<sequence>MSSALSVGWLDIVVKMLRLHGSYQLDQLSNRELENGLVEAVAVLISKMLRLCHESTNGKLGELFKSKPDFIKVKFAIQYMRRAIQKLLGCTEENLEEGKGCCLIVLFSYLDFG</sequence>
<evidence type="ECO:0000256" key="6">
    <source>
        <dbReference type="ARBA" id="ARBA00023010"/>
    </source>
</evidence>
<dbReference type="AlphaFoldDB" id="A0A6P4D312"/>
<accession>A0A6P4D312</accession>
<dbReference type="GeneID" id="107486039"/>
<dbReference type="KEGG" id="adu:107486039"/>
<proteinExistence type="inferred from homology"/>
<dbReference type="GO" id="GO:0031080">
    <property type="term" value="C:nuclear pore outer ring"/>
    <property type="evidence" value="ECO:0007669"/>
    <property type="project" value="TreeGrafter"/>
</dbReference>
<comment type="similarity">
    <text evidence="2 9">Belongs to the nucleoporin Nup85 family.</text>
</comment>
<dbReference type="InterPro" id="IPR011502">
    <property type="entry name" value="Nucleoporin_Nup85"/>
</dbReference>
<evidence type="ECO:0000256" key="1">
    <source>
        <dbReference type="ARBA" id="ARBA00004567"/>
    </source>
</evidence>
<name>A0A6P4D312_ARADU</name>
<dbReference type="RefSeq" id="XP_015960575.1">
    <property type="nucleotide sequence ID" value="XM_016105089.3"/>
</dbReference>
<evidence type="ECO:0000313" key="10">
    <source>
        <dbReference type="Proteomes" id="UP000515211"/>
    </source>
</evidence>
<keyword evidence="3 9" id="KW-0813">Transport</keyword>
<dbReference type="Pfam" id="PF07575">
    <property type="entry name" value="Nucleopor_Nup85"/>
    <property type="match status" value="1"/>
</dbReference>
<keyword evidence="5 9" id="KW-0653">Protein transport</keyword>
<keyword evidence="7 9" id="KW-0906">Nuclear pore complex</keyword>
<evidence type="ECO:0000256" key="2">
    <source>
        <dbReference type="ARBA" id="ARBA00005573"/>
    </source>
</evidence>
<dbReference type="Proteomes" id="UP000515211">
    <property type="component" value="Chromosome 4"/>
</dbReference>
<evidence type="ECO:0000256" key="3">
    <source>
        <dbReference type="ARBA" id="ARBA00022448"/>
    </source>
</evidence>
<comment type="subcellular location">
    <subcellularLocation>
        <location evidence="1 9">Nucleus</location>
        <location evidence="1 9">Nuclear pore complex</location>
    </subcellularLocation>
</comment>
<comment type="subunit">
    <text evidence="9">Component of the nuclear pore complex (NPC).</text>
</comment>
<evidence type="ECO:0000256" key="5">
    <source>
        <dbReference type="ARBA" id="ARBA00022927"/>
    </source>
</evidence>
<dbReference type="GO" id="GO:0031965">
    <property type="term" value="C:nuclear membrane"/>
    <property type="evidence" value="ECO:0007669"/>
    <property type="project" value="UniProtKB-UniRule"/>
</dbReference>
<evidence type="ECO:0000313" key="12">
    <source>
        <dbReference type="RefSeq" id="XP_015960575.1"/>
    </source>
</evidence>
<dbReference type="GO" id="GO:0006606">
    <property type="term" value="P:protein import into nucleus"/>
    <property type="evidence" value="ECO:0007669"/>
    <property type="project" value="TreeGrafter"/>
</dbReference>
<protein>
    <recommendedName>
        <fullName evidence="9">Nuclear pore complex protein Nup85</fullName>
    </recommendedName>
</protein>
<reference evidence="11 12" key="2">
    <citation type="submission" date="2025-04" db="UniProtKB">
        <authorList>
            <consortium name="RefSeq"/>
        </authorList>
    </citation>
    <scope>IDENTIFICATION</scope>
    <source>
        <tissue evidence="11 12">Whole plant</tissue>
    </source>
</reference>
<evidence type="ECO:0000313" key="14">
    <source>
        <dbReference type="RefSeq" id="XP_015962067.1"/>
    </source>
</evidence>
<dbReference type="GO" id="GO:0006406">
    <property type="term" value="P:mRNA export from nucleus"/>
    <property type="evidence" value="ECO:0007669"/>
    <property type="project" value="TreeGrafter"/>
</dbReference>
<organism evidence="10 11">
    <name type="scientific">Arachis duranensis</name>
    <name type="common">Wild peanut</name>
    <dbReference type="NCBI Taxonomy" id="130453"/>
    <lineage>
        <taxon>Eukaryota</taxon>
        <taxon>Viridiplantae</taxon>
        <taxon>Streptophyta</taxon>
        <taxon>Embryophyta</taxon>
        <taxon>Tracheophyta</taxon>
        <taxon>Spermatophyta</taxon>
        <taxon>Magnoliopsida</taxon>
        <taxon>eudicotyledons</taxon>
        <taxon>Gunneridae</taxon>
        <taxon>Pentapetalae</taxon>
        <taxon>rosids</taxon>
        <taxon>fabids</taxon>
        <taxon>Fabales</taxon>
        <taxon>Fabaceae</taxon>
        <taxon>Papilionoideae</taxon>
        <taxon>50 kb inversion clade</taxon>
        <taxon>dalbergioids sensu lato</taxon>
        <taxon>Dalbergieae</taxon>
        <taxon>Pterocarpus clade</taxon>
        <taxon>Arachis</taxon>
    </lineage>
</organism>
<keyword evidence="9" id="KW-0472">Membrane</keyword>
<dbReference type="RefSeq" id="XP_015962067.1">
    <property type="nucleotide sequence ID" value="XM_016106581.3"/>
</dbReference>
<dbReference type="PANTHER" id="PTHR13373:SF21">
    <property type="entry name" value="NUCLEAR PORE COMPLEX PROTEIN NUP85"/>
    <property type="match status" value="1"/>
</dbReference>
<reference evidence="10" key="1">
    <citation type="journal article" date="2016" name="Nat. Genet.">
        <title>The genome sequences of Arachis duranensis and Arachis ipaensis, the diploid ancestors of cultivated peanut.</title>
        <authorList>
            <person name="Bertioli D.J."/>
            <person name="Cannon S.B."/>
            <person name="Froenicke L."/>
            <person name="Huang G."/>
            <person name="Farmer A.D."/>
            <person name="Cannon E.K."/>
            <person name="Liu X."/>
            <person name="Gao D."/>
            <person name="Clevenger J."/>
            <person name="Dash S."/>
            <person name="Ren L."/>
            <person name="Moretzsohn M.C."/>
            <person name="Shirasawa K."/>
            <person name="Huang W."/>
            <person name="Vidigal B."/>
            <person name="Abernathy B."/>
            <person name="Chu Y."/>
            <person name="Niederhuth C.E."/>
            <person name="Umale P."/>
            <person name="Araujo A.C."/>
            <person name="Kozik A."/>
            <person name="Kim K.D."/>
            <person name="Burow M.D."/>
            <person name="Varshney R.K."/>
            <person name="Wang X."/>
            <person name="Zhang X."/>
            <person name="Barkley N."/>
            <person name="Guimaraes P.M."/>
            <person name="Isobe S."/>
            <person name="Guo B."/>
            <person name="Liao B."/>
            <person name="Stalker H.T."/>
            <person name="Schmitz R.J."/>
            <person name="Scheffler B.E."/>
            <person name="Leal-Bertioli S.C."/>
            <person name="Xun X."/>
            <person name="Jackson S.A."/>
            <person name="Michelmore R."/>
            <person name="Ozias-Akins P."/>
        </authorList>
    </citation>
    <scope>NUCLEOTIDE SEQUENCE [LARGE SCALE GENOMIC DNA]</scope>
    <source>
        <strain evidence="10">cv. V14167</strain>
    </source>
</reference>
<dbReference type="PANTHER" id="PTHR13373">
    <property type="entry name" value="FROUNT PROTEIN-RELATED"/>
    <property type="match status" value="1"/>
</dbReference>
<dbReference type="GeneID" id="107484531"/>
<evidence type="ECO:0000256" key="8">
    <source>
        <dbReference type="ARBA" id="ARBA00023242"/>
    </source>
</evidence>
<dbReference type="GO" id="GO:0017056">
    <property type="term" value="F:structural constituent of nuclear pore"/>
    <property type="evidence" value="ECO:0007669"/>
    <property type="project" value="TreeGrafter"/>
</dbReference>
<dbReference type="RefSeq" id="XP_015960574.1">
    <property type="nucleotide sequence ID" value="XM_016105088.3"/>
</dbReference>
<keyword evidence="4 9" id="KW-0509">mRNA transport</keyword>
<evidence type="ECO:0000313" key="13">
    <source>
        <dbReference type="RefSeq" id="XP_015962066.1"/>
    </source>
</evidence>
<keyword evidence="6 9" id="KW-0811">Translocation</keyword>